<reference evidence="2" key="1">
    <citation type="submission" date="2022-07" db="EMBL/GenBank/DDBJ databases">
        <authorList>
            <consortium name="Clinical and Environmental Microbiology Branch: Whole genome sequencing antimicrobial resistance pathogens in the healthcare setting"/>
        </authorList>
    </citation>
    <scope>NUCLEOTIDE SEQUENCE</scope>
    <source>
        <strain evidence="2">Stenotrophomonas_maltophilia_2021CK-00905</strain>
    </source>
</reference>
<keyword evidence="1" id="KW-0472">Membrane</keyword>
<dbReference type="EMBL" id="ABLOMU010000012">
    <property type="protein sequence ID" value="EKT4440909.1"/>
    <property type="molecule type" value="Genomic_DNA"/>
</dbReference>
<organism evidence="2 3">
    <name type="scientific">Stenotrophomonas maltophilia</name>
    <name type="common">Pseudomonas maltophilia</name>
    <name type="synonym">Xanthomonas maltophilia</name>
    <dbReference type="NCBI Taxonomy" id="40324"/>
    <lineage>
        <taxon>Bacteria</taxon>
        <taxon>Pseudomonadati</taxon>
        <taxon>Pseudomonadota</taxon>
        <taxon>Gammaproteobacteria</taxon>
        <taxon>Lysobacterales</taxon>
        <taxon>Lysobacteraceae</taxon>
        <taxon>Stenotrophomonas</taxon>
        <taxon>Stenotrophomonas maltophilia group</taxon>
    </lineage>
</organism>
<evidence type="ECO:0000313" key="3">
    <source>
        <dbReference type="Proteomes" id="UP001214521"/>
    </source>
</evidence>
<keyword evidence="1" id="KW-0812">Transmembrane</keyword>
<feature type="transmembrane region" description="Helical" evidence="1">
    <location>
        <begin position="12"/>
        <end position="37"/>
    </location>
</feature>
<name>A0AAI9FW88_STEMA</name>
<accession>A0AAI9FW88</accession>
<keyword evidence="1" id="KW-1133">Transmembrane helix</keyword>
<sequence length="244" mass="27213">MDPKFPAWMYGAFLWSALAIFLLIAIAWGLCILGSYLERDVVEKFECASRDEIQEVVPFYDRVIGTGQRPSVNQLKSMFSANKSIFRFYKRKSVRGSRKIVEIRGFCTVIPMKRDAGVLLEKGELNGLKMDSTHIAGAKERCEVCYIGSIGAERNSAKAAVLTYVLGVIDEYEQRGCGRVYTRPTTEDGLRIVRKYGFVSVEGGGVPRIGELCYKELGDGQVRRRPVRVRRQSVGPLVDAAVAA</sequence>
<evidence type="ECO:0000256" key="1">
    <source>
        <dbReference type="SAM" id="Phobius"/>
    </source>
</evidence>
<protein>
    <submittedName>
        <fullName evidence="2">Uncharacterized protein</fullName>
    </submittedName>
</protein>
<evidence type="ECO:0000313" key="2">
    <source>
        <dbReference type="EMBL" id="EKT4440909.1"/>
    </source>
</evidence>
<proteinExistence type="predicted"/>
<dbReference type="AlphaFoldDB" id="A0AAI9FW88"/>
<comment type="caution">
    <text evidence="2">The sequence shown here is derived from an EMBL/GenBank/DDBJ whole genome shotgun (WGS) entry which is preliminary data.</text>
</comment>
<dbReference type="Proteomes" id="UP001214521">
    <property type="component" value="Unassembled WGS sequence"/>
</dbReference>
<dbReference type="RefSeq" id="WP_164157897.1">
    <property type="nucleotide sequence ID" value="NZ_JBFCWN010000003.1"/>
</dbReference>
<gene>
    <name evidence="2" type="ORF">QEK83_001555</name>
</gene>